<dbReference type="Proteomes" id="UP000242146">
    <property type="component" value="Unassembled WGS sequence"/>
</dbReference>
<comment type="caution">
    <text evidence="3">The sequence shown here is derived from an EMBL/GenBank/DDBJ whole genome shotgun (WGS) entry which is preliminary data.</text>
</comment>
<dbReference type="Gene3D" id="3.30.1520.10">
    <property type="entry name" value="Phox-like domain"/>
    <property type="match status" value="1"/>
</dbReference>
<dbReference type="InterPro" id="IPR015404">
    <property type="entry name" value="Vps5_C"/>
</dbReference>
<keyword evidence="4" id="KW-1185">Reference proteome</keyword>
<dbReference type="InterPro" id="IPR001683">
    <property type="entry name" value="PX_dom"/>
</dbReference>
<protein>
    <recommendedName>
        <fullName evidence="2">PX domain-containing protein</fullName>
    </recommendedName>
</protein>
<dbReference type="InterPro" id="IPR027267">
    <property type="entry name" value="AH/BAR_dom_sf"/>
</dbReference>
<dbReference type="GO" id="GO:0006886">
    <property type="term" value="P:intracellular protein transport"/>
    <property type="evidence" value="ECO:0007669"/>
    <property type="project" value="TreeGrafter"/>
</dbReference>
<dbReference type="SUPFAM" id="SSF64268">
    <property type="entry name" value="PX domain"/>
    <property type="match status" value="1"/>
</dbReference>
<sequence>MHGLELLVPEAAASVDSIQFKLILGGTHQQAYLEQHATIQPTVFRSFQQIAWLHEQLGQLSTVFIPALPEPPKTDMMDDQDYVERKRLQVARYFEKLIQRPPLYNYPSFVHFLSNDMPPSKLTRAKFHSYKVMEPVEGDENELFHRHQIYILMLESYFGAMAESLERVIQLRDGLADTLTDLGDTLIETTQSKYQLGEGISYKDLQRALDRKMQLFGMLMDELGFLITRQGKEEAMEYGDVVLGYKDSMDGLKTIFNTRTQRLMEYVESAKNRSRKRDRTDRLKLRMGLHANEVQAALAEEQQATDALAEHKKEFDTCQSNVKEEMRLFEGQKTHDLLTSMTSFARLQLRYEKGKLQALEKTLSDIQLLQPSSLRHSSLTMPTPIYQQDPVDHTKKQRRPKTRQQNTSPPQRTLQSSASLPTWRSREDDDEEVDEEDHDQEVDPLTGNRVTTLPIHTIITSTVPVSASSSHHDRRPGVSLSYDDRFRKSTHFGWSS</sequence>
<feature type="domain" description="PX" evidence="2">
    <location>
        <begin position="1"/>
        <end position="120"/>
    </location>
</feature>
<dbReference type="CDD" id="cd06093">
    <property type="entry name" value="PX_domain"/>
    <property type="match status" value="1"/>
</dbReference>
<evidence type="ECO:0000313" key="4">
    <source>
        <dbReference type="Proteomes" id="UP000242146"/>
    </source>
</evidence>
<dbReference type="PANTHER" id="PTHR47433">
    <property type="entry name" value="VACUOLAR PROTEIN SORTING-ASSOCIATED PROTEIN 17"/>
    <property type="match status" value="1"/>
</dbReference>
<dbReference type="InterPro" id="IPR053055">
    <property type="entry name" value="VPS17"/>
</dbReference>
<evidence type="ECO:0000256" key="1">
    <source>
        <dbReference type="SAM" id="MobiDB-lite"/>
    </source>
</evidence>
<dbReference type="GO" id="GO:0032266">
    <property type="term" value="F:phosphatidylinositol-3-phosphate binding"/>
    <property type="evidence" value="ECO:0007669"/>
    <property type="project" value="TreeGrafter"/>
</dbReference>
<proteinExistence type="predicted"/>
<evidence type="ECO:0000259" key="2">
    <source>
        <dbReference type="PROSITE" id="PS50195"/>
    </source>
</evidence>
<feature type="region of interest" description="Disordered" evidence="1">
    <location>
        <begin position="374"/>
        <end position="449"/>
    </location>
</feature>
<evidence type="ECO:0000313" key="3">
    <source>
        <dbReference type="EMBL" id="ORX48289.1"/>
    </source>
</evidence>
<dbReference type="Pfam" id="PF00787">
    <property type="entry name" value="PX"/>
    <property type="match status" value="1"/>
</dbReference>
<dbReference type="PROSITE" id="PS50195">
    <property type="entry name" value="PX"/>
    <property type="match status" value="1"/>
</dbReference>
<dbReference type="GO" id="GO:0005829">
    <property type="term" value="C:cytosol"/>
    <property type="evidence" value="ECO:0007669"/>
    <property type="project" value="GOC"/>
</dbReference>
<dbReference type="Pfam" id="PF09325">
    <property type="entry name" value="Vps5"/>
    <property type="match status" value="1"/>
</dbReference>
<dbReference type="GO" id="GO:0005768">
    <property type="term" value="C:endosome"/>
    <property type="evidence" value="ECO:0007669"/>
    <property type="project" value="TreeGrafter"/>
</dbReference>
<dbReference type="SUPFAM" id="SSF103657">
    <property type="entry name" value="BAR/IMD domain-like"/>
    <property type="match status" value="1"/>
</dbReference>
<dbReference type="GO" id="GO:0030905">
    <property type="term" value="C:retromer, tubulation complex"/>
    <property type="evidence" value="ECO:0007669"/>
    <property type="project" value="TreeGrafter"/>
</dbReference>
<dbReference type="AlphaFoldDB" id="A0A1X2G998"/>
<organism evidence="3 4">
    <name type="scientific">Hesseltinella vesiculosa</name>
    <dbReference type="NCBI Taxonomy" id="101127"/>
    <lineage>
        <taxon>Eukaryota</taxon>
        <taxon>Fungi</taxon>
        <taxon>Fungi incertae sedis</taxon>
        <taxon>Mucoromycota</taxon>
        <taxon>Mucoromycotina</taxon>
        <taxon>Mucoromycetes</taxon>
        <taxon>Mucorales</taxon>
        <taxon>Cunninghamellaceae</taxon>
        <taxon>Hesseltinella</taxon>
    </lineage>
</organism>
<dbReference type="Gene3D" id="1.20.1270.60">
    <property type="entry name" value="Arfaptin homology (AH) domain/BAR domain"/>
    <property type="match status" value="1"/>
</dbReference>
<dbReference type="GO" id="GO:0042147">
    <property type="term" value="P:retrograde transport, endosome to Golgi"/>
    <property type="evidence" value="ECO:0007669"/>
    <property type="project" value="TreeGrafter"/>
</dbReference>
<feature type="compositionally biased region" description="Polar residues" evidence="1">
    <location>
        <begin position="403"/>
        <end position="422"/>
    </location>
</feature>
<dbReference type="SMART" id="SM00312">
    <property type="entry name" value="PX"/>
    <property type="match status" value="1"/>
</dbReference>
<dbReference type="OrthoDB" id="5227681at2759"/>
<accession>A0A1X2G998</accession>
<dbReference type="STRING" id="101127.A0A1X2G998"/>
<reference evidence="3 4" key="1">
    <citation type="submission" date="2016-07" db="EMBL/GenBank/DDBJ databases">
        <title>Pervasive Adenine N6-methylation of Active Genes in Fungi.</title>
        <authorList>
            <consortium name="DOE Joint Genome Institute"/>
            <person name="Mondo S.J."/>
            <person name="Dannebaum R.O."/>
            <person name="Kuo R.C."/>
            <person name="Labutti K."/>
            <person name="Haridas S."/>
            <person name="Kuo A."/>
            <person name="Salamov A."/>
            <person name="Ahrendt S.R."/>
            <person name="Lipzen A."/>
            <person name="Sullivan W."/>
            <person name="Andreopoulos W.B."/>
            <person name="Clum A."/>
            <person name="Lindquist E."/>
            <person name="Daum C."/>
            <person name="Ramamoorthy G.K."/>
            <person name="Gryganskyi A."/>
            <person name="Culley D."/>
            <person name="Magnuson J.K."/>
            <person name="James T.Y."/>
            <person name="O'Malley M.A."/>
            <person name="Stajich J.E."/>
            <person name="Spatafora J.W."/>
            <person name="Visel A."/>
            <person name="Grigoriev I.V."/>
        </authorList>
    </citation>
    <scope>NUCLEOTIDE SEQUENCE [LARGE SCALE GENOMIC DNA]</scope>
    <source>
        <strain evidence="3 4">NRRL 3301</strain>
    </source>
</reference>
<dbReference type="InterPro" id="IPR036871">
    <property type="entry name" value="PX_dom_sf"/>
</dbReference>
<dbReference type="EMBL" id="MCGT01000030">
    <property type="protein sequence ID" value="ORX48289.1"/>
    <property type="molecule type" value="Genomic_DNA"/>
</dbReference>
<gene>
    <name evidence="3" type="ORF">DM01DRAFT_1409953</name>
</gene>
<dbReference type="PANTHER" id="PTHR47433:SF1">
    <property type="entry name" value="VACUOLAR PROTEIN SORTING-ASSOCIATED PROTEIN 17"/>
    <property type="match status" value="1"/>
</dbReference>
<name>A0A1X2G998_9FUNG</name>
<feature type="compositionally biased region" description="Acidic residues" evidence="1">
    <location>
        <begin position="428"/>
        <end position="442"/>
    </location>
</feature>